<gene>
    <name evidence="2" type="ORF">AHA02nite_25840</name>
</gene>
<evidence type="ECO:0000313" key="2">
    <source>
        <dbReference type="EMBL" id="GEN46808.1"/>
    </source>
</evidence>
<dbReference type="PANTHER" id="PTHR43471">
    <property type="entry name" value="ABC TRANSPORTER PERMEASE"/>
    <property type="match status" value="1"/>
</dbReference>
<reference evidence="2 3" key="1">
    <citation type="submission" date="2019-07" db="EMBL/GenBank/DDBJ databases">
        <title>Whole genome shotgun sequence of Alkalibacillus haloalkaliphilus NBRC 103110.</title>
        <authorList>
            <person name="Hosoyama A."/>
            <person name="Uohara A."/>
            <person name="Ohji S."/>
            <person name="Ichikawa N."/>
        </authorList>
    </citation>
    <scope>NUCLEOTIDE SEQUENCE [LARGE SCALE GENOMIC DNA]</scope>
    <source>
        <strain evidence="2 3">NBRC 103110</strain>
    </source>
</reference>
<feature type="transmembrane region" description="Helical" evidence="1">
    <location>
        <begin position="67"/>
        <end position="91"/>
    </location>
</feature>
<keyword evidence="3" id="KW-1185">Reference proteome</keyword>
<feature type="transmembrane region" description="Helical" evidence="1">
    <location>
        <begin position="118"/>
        <end position="140"/>
    </location>
</feature>
<feature type="transmembrane region" description="Helical" evidence="1">
    <location>
        <begin position="20"/>
        <end position="41"/>
    </location>
</feature>
<accession>A0A511W8Y2</accession>
<dbReference type="EMBL" id="BJYA01000019">
    <property type="protein sequence ID" value="GEN46808.1"/>
    <property type="molecule type" value="Genomic_DNA"/>
</dbReference>
<keyword evidence="1" id="KW-1133">Transmembrane helix</keyword>
<comment type="caution">
    <text evidence="2">The sequence shown here is derived from an EMBL/GenBank/DDBJ whole genome shotgun (WGS) entry which is preliminary data.</text>
</comment>
<feature type="transmembrane region" description="Helical" evidence="1">
    <location>
        <begin position="182"/>
        <end position="201"/>
    </location>
</feature>
<dbReference type="AlphaFoldDB" id="A0A511W8Y2"/>
<dbReference type="GO" id="GO:0005886">
    <property type="term" value="C:plasma membrane"/>
    <property type="evidence" value="ECO:0007669"/>
    <property type="project" value="UniProtKB-SubCell"/>
</dbReference>
<name>A0A511W8Y2_9BACI</name>
<dbReference type="Proteomes" id="UP000321440">
    <property type="component" value="Unassembled WGS sequence"/>
</dbReference>
<dbReference type="OrthoDB" id="4187110at2"/>
<evidence type="ECO:0000256" key="1">
    <source>
        <dbReference type="SAM" id="Phobius"/>
    </source>
</evidence>
<feature type="transmembrane region" description="Helical" evidence="1">
    <location>
        <begin position="146"/>
        <end position="170"/>
    </location>
</feature>
<proteinExistence type="predicted"/>
<keyword evidence="1" id="KW-0472">Membrane</keyword>
<keyword evidence="1" id="KW-0812">Transmembrane</keyword>
<organism evidence="2 3">
    <name type="scientific">Alkalibacillus haloalkaliphilus</name>
    <dbReference type="NCBI Taxonomy" id="94136"/>
    <lineage>
        <taxon>Bacteria</taxon>
        <taxon>Bacillati</taxon>
        <taxon>Bacillota</taxon>
        <taxon>Bacilli</taxon>
        <taxon>Bacillales</taxon>
        <taxon>Bacillaceae</taxon>
        <taxon>Alkalibacillus</taxon>
    </lineage>
</organism>
<evidence type="ECO:0000313" key="3">
    <source>
        <dbReference type="Proteomes" id="UP000321440"/>
    </source>
</evidence>
<dbReference type="GO" id="GO:0140359">
    <property type="term" value="F:ABC-type transporter activity"/>
    <property type="evidence" value="ECO:0007669"/>
    <property type="project" value="InterPro"/>
</dbReference>
<dbReference type="RefSeq" id="WP_146817963.1">
    <property type="nucleotide sequence ID" value="NZ_BJYA01000019.1"/>
</dbReference>
<feature type="transmembrane region" description="Helical" evidence="1">
    <location>
        <begin position="229"/>
        <end position="251"/>
    </location>
</feature>
<sequence length="257" mass="28839">MQWQTIFKKELTEHWRSFKWIWVPIVFIIFAIMDPLTMYYFPIIMDTVGNVPEGATMDFPTPSVAEAMIMSFSQLGLLGVLIAVVVSMGLVSKEVKSGVYELVLSKPVSFTNYITAKYVAILMLIAFSLAASLLVSWYYVNILFGTISFIQIVVSILFFIVYFMMILGIVMLFNSFLKSQGLVAFLSIITVVALNVVSSIYSHVITWSPTLISDYINVYFYSGQLETEIWFSSVAAVAITVISLIIATITLKNKAID</sequence>
<protein>
    <submittedName>
        <fullName evidence="2">Membrane protein</fullName>
    </submittedName>
</protein>
<dbReference type="Pfam" id="PF12679">
    <property type="entry name" value="ABC2_membrane_2"/>
    <property type="match status" value="1"/>
</dbReference>